<gene>
    <name evidence="3" type="ORF">J2S48_000436</name>
</gene>
<feature type="region of interest" description="Disordered" evidence="1">
    <location>
        <begin position="124"/>
        <end position="155"/>
    </location>
</feature>
<organism evidence="3 4">
    <name type="scientific">Promicromonospora iranensis</name>
    <dbReference type="NCBI Taxonomy" id="1105144"/>
    <lineage>
        <taxon>Bacteria</taxon>
        <taxon>Bacillati</taxon>
        <taxon>Actinomycetota</taxon>
        <taxon>Actinomycetes</taxon>
        <taxon>Micrococcales</taxon>
        <taxon>Promicromonosporaceae</taxon>
        <taxon>Promicromonospora</taxon>
    </lineage>
</organism>
<comment type="caution">
    <text evidence="3">The sequence shown here is derived from an EMBL/GenBank/DDBJ whole genome shotgun (WGS) entry which is preliminary data.</text>
</comment>
<reference evidence="3 4" key="1">
    <citation type="submission" date="2023-07" db="EMBL/GenBank/DDBJ databases">
        <title>Sequencing the genomes of 1000 actinobacteria strains.</title>
        <authorList>
            <person name="Klenk H.-P."/>
        </authorList>
    </citation>
    <scope>NUCLEOTIDE SEQUENCE [LARGE SCALE GENOMIC DNA]</scope>
    <source>
        <strain evidence="3 4">DSM 45554</strain>
    </source>
</reference>
<evidence type="ECO:0000313" key="4">
    <source>
        <dbReference type="Proteomes" id="UP001183585"/>
    </source>
</evidence>
<evidence type="ECO:0000259" key="2">
    <source>
        <dbReference type="PROSITE" id="PS50965"/>
    </source>
</evidence>
<evidence type="ECO:0000313" key="3">
    <source>
        <dbReference type="EMBL" id="MDR7380921.1"/>
    </source>
</evidence>
<protein>
    <recommendedName>
        <fullName evidence="2">NERD domain-containing protein</fullName>
    </recommendedName>
</protein>
<name>A0ABU2CHV7_9MICO</name>
<sequence>MADDQGIHAEPTITTRFSNAYGKRPPILHVKVDGEQIGHWDIEAKAAVLDDPQHQQAAEYLATIESTALAWQVRQEKRRAKKARAAVRNEAAAAEPMRSLQAPVSAPAMTPIVPETLAPNPLWRPASPDPAPALSPVDRGRDLSSNKAGAGVRQTARTKFREAPLANLFKRLTGRSTGGDWSWRQGMRGEREVGRVLDKAIAGRKGWFLLHGITRNVRGTDVDHLLIGPGGIFSINAKFHQGKDVWVGEHVVGVGRTPTKHVVKARAEAKAVRKILHAACPTPHPVTPVVVIAGASNFSRGEKVPGDVVVLPVAEIPDWLNALRESMRPWEVEQLYDVARWERTWITS</sequence>
<dbReference type="EMBL" id="JAVDYE010000001">
    <property type="protein sequence ID" value="MDR7380921.1"/>
    <property type="molecule type" value="Genomic_DNA"/>
</dbReference>
<accession>A0ABU2CHV7</accession>
<evidence type="ECO:0000256" key="1">
    <source>
        <dbReference type="SAM" id="MobiDB-lite"/>
    </source>
</evidence>
<proteinExistence type="predicted"/>
<feature type="domain" description="NERD" evidence="2">
    <location>
        <begin position="185"/>
        <end position="299"/>
    </location>
</feature>
<dbReference type="Proteomes" id="UP001183585">
    <property type="component" value="Unassembled WGS sequence"/>
</dbReference>
<dbReference type="RefSeq" id="WP_274992173.1">
    <property type="nucleotide sequence ID" value="NZ_JAJQQP010000002.1"/>
</dbReference>
<dbReference type="InterPro" id="IPR011528">
    <property type="entry name" value="NERD"/>
</dbReference>
<keyword evidence="4" id="KW-1185">Reference proteome</keyword>
<dbReference type="PROSITE" id="PS50965">
    <property type="entry name" value="NERD"/>
    <property type="match status" value="1"/>
</dbReference>
<dbReference type="Pfam" id="PF08378">
    <property type="entry name" value="NERD"/>
    <property type="match status" value="1"/>
</dbReference>